<evidence type="ECO:0000313" key="2">
    <source>
        <dbReference type="EMBL" id="RSH86634.1"/>
    </source>
</evidence>
<organism evidence="2 3">
    <name type="scientific">Apiotrichum porosum</name>
    <dbReference type="NCBI Taxonomy" id="105984"/>
    <lineage>
        <taxon>Eukaryota</taxon>
        <taxon>Fungi</taxon>
        <taxon>Dikarya</taxon>
        <taxon>Basidiomycota</taxon>
        <taxon>Agaricomycotina</taxon>
        <taxon>Tremellomycetes</taxon>
        <taxon>Trichosporonales</taxon>
        <taxon>Trichosporonaceae</taxon>
        <taxon>Apiotrichum</taxon>
    </lineage>
</organism>
<dbReference type="STRING" id="105984.A0A427Y6F2"/>
<feature type="region of interest" description="Disordered" evidence="1">
    <location>
        <begin position="162"/>
        <end position="181"/>
    </location>
</feature>
<feature type="compositionally biased region" description="Polar residues" evidence="1">
    <location>
        <begin position="71"/>
        <end position="83"/>
    </location>
</feature>
<feature type="compositionally biased region" description="Basic and acidic residues" evidence="1">
    <location>
        <begin position="90"/>
        <end position="99"/>
    </location>
</feature>
<evidence type="ECO:0000256" key="1">
    <source>
        <dbReference type="SAM" id="MobiDB-lite"/>
    </source>
</evidence>
<keyword evidence="3" id="KW-1185">Reference proteome</keyword>
<evidence type="ECO:0000313" key="3">
    <source>
        <dbReference type="Proteomes" id="UP000279236"/>
    </source>
</evidence>
<feature type="region of interest" description="Disordered" evidence="1">
    <location>
        <begin position="350"/>
        <end position="378"/>
    </location>
</feature>
<feature type="compositionally biased region" description="Pro residues" evidence="1">
    <location>
        <begin position="223"/>
        <end position="232"/>
    </location>
</feature>
<dbReference type="Proteomes" id="UP000279236">
    <property type="component" value="Unassembled WGS sequence"/>
</dbReference>
<dbReference type="PANTHER" id="PTHR38702:SF1">
    <property type="entry name" value="CALPONIN-HOMOLOGY (CH) DOMAIN-CONTAINING PROTEIN"/>
    <property type="match status" value="1"/>
</dbReference>
<feature type="region of interest" description="Disordered" evidence="1">
    <location>
        <begin position="581"/>
        <end position="607"/>
    </location>
</feature>
<dbReference type="GeneID" id="39589448"/>
<proteinExistence type="predicted"/>
<feature type="compositionally biased region" description="Low complexity" evidence="1">
    <location>
        <begin position="369"/>
        <end position="378"/>
    </location>
</feature>
<sequence>MTASVPTTPAPLEPPLPAVEAPLNKTPLPDTPAATNTPEAHRVNGSGNGNSQHDGPISPTIASPSFAALQRVTSSDTSAQDTGSDFGDDERDRDRERSSTPDMPSAAALRQRYHRHISRSAAKRDSVAALPSIRDLRLHFGGGLEHRAGLGVGIRSLGATYEEEDEPRLAGGSESPRPIHKPWKDVQLARVGPEQARSEARDLVATVRGKWGLVARTSSSSSSPPPSPTPPPEDVRALLVETARAVRRVRTLALSLVSGQRRVSMPLKGPSPSFMNTPSRPAMPRVVSGGQLVAPIGLPDPSSHVRRAALDLLGQLRTLEERVRVQHDAPMVVIIPSAYEPTLVTSPVDEFPPDCPTSASPGPADRRLSTSSLRPSTSSIEDIFSDDEEWNVNYAAREAEQFEDKPRQAWEERLVAEERAYRPLESGLWAADSAATREAARRWADVVDLAFGERENGNATSVSAWAEGTGPKRTRAFLAANLSPDHAALLPAPSDDDSALLARLSDGYLLVQAYNESLHASSRPWGFINADEMFDTLSSATESGKEWTFRRVQNLTCWAAALRLRYNLPITLPHSAVLAPPTLPDGKPAPLPPRVPSTGGPGGRRKDLPRIDFDPLVVAKRTEGWEAMLRSVVSTWVEDAARETRGEATPAPGRLSFDSALALESSTEEVVEDEAATAVAAAQ</sequence>
<name>A0A427Y6F2_9TREE</name>
<gene>
    <name evidence="2" type="ORF">EHS24_004905</name>
</gene>
<accession>A0A427Y6F2</accession>
<feature type="compositionally biased region" description="Pro residues" evidence="1">
    <location>
        <begin position="8"/>
        <end position="17"/>
    </location>
</feature>
<protein>
    <submittedName>
        <fullName evidence="2">Uncharacterized protein</fullName>
    </submittedName>
</protein>
<dbReference type="EMBL" id="RSCE01000002">
    <property type="protein sequence ID" value="RSH86634.1"/>
    <property type="molecule type" value="Genomic_DNA"/>
</dbReference>
<reference evidence="2 3" key="1">
    <citation type="submission" date="2018-11" db="EMBL/GenBank/DDBJ databases">
        <title>Genome sequence of Apiotrichum porosum DSM 27194.</title>
        <authorList>
            <person name="Aliyu H."/>
            <person name="Gorte O."/>
            <person name="Ochsenreither K."/>
        </authorList>
    </citation>
    <scope>NUCLEOTIDE SEQUENCE [LARGE SCALE GENOMIC DNA]</scope>
    <source>
        <strain evidence="2 3">DSM 27194</strain>
    </source>
</reference>
<comment type="caution">
    <text evidence="2">The sequence shown here is derived from an EMBL/GenBank/DDBJ whole genome shotgun (WGS) entry which is preliminary data.</text>
</comment>
<feature type="compositionally biased region" description="Pro residues" evidence="1">
    <location>
        <begin position="581"/>
        <end position="595"/>
    </location>
</feature>
<dbReference type="OrthoDB" id="2534759at2759"/>
<dbReference type="PANTHER" id="PTHR38702">
    <property type="entry name" value="CALPONIN-HOMOLOGY (CH) DOMAIN-CONTAINING PROTEIN"/>
    <property type="match status" value="1"/>
</dbReference>
<feature type="region of interest" description="Disordered" evidence="1">
    <location>
        <begin position="215"/>
        <end position="234"/>
    </location>
</feature>
<dbReference type="RefSeq" id="XP_028479419.1">
    <property type="nucleotide sequence ID" value="XM_028620447.1"/>
</dbReference>
<feature type="region of interest" description="Disordered" evidence="1">
    <location>
        <begin position="1"/>
        <end position="128"/>
    </location>
</feature>
<dbReference type="AlphaFoldDB" id="A0A427Y6F2"/>